<evidence type="ECO:0000313" key="2">
    <source>
        <dbReference type="EMBL" id="PVW11989.1"/>
    </source>
</evidence>
<dbReference type="AlphaFoldDB" id="A0A2U0HT27"/>
<name>A0A2U0HT27_9FLAO</name>
<dbReference type="RefSeq" id="WP_116695658.1">
    <property type="nucleotide sequence ID" value="NZ_QEHR01000017.1"/>
</dbReference>
<evidence type="ECO:0000313" key="3">
    <source>
        <dbReference type="Proteomes" id="UP000245962"/>
    </source>
</evidence>
<keyword evidence="1" id="KW-0472">Membrane</keyword>
<gene>
    <name evidence="2" type="ORF">DDV96_15335</name>
</gene>
<sequence>MDSNTFYLIANILFLIIQVIFIGMMFYKPALNYILGNIVHWNIKSDRLKILTSLSIFFFSFLFFIKFYRQIEPDLVFGLIQAPLFFTLMISMLTFILLGFYYSTEELSSREEEHLPEFSKLFVNERVFIETVKKLENNDLINSTGKWNLNKINIKRFIMFLLCRLEYQGLLKGELDSKFIHSEAVIFFQTSFDYSDYTQIHRDIKLNVLSEKDKKKYKKFDFIDDIRV</sequence>
<protein>
    <submittedName>
        <fullName evidence="2">Uncharacterized protein</fullName>
    </submittedName>
</protein>
<proteinExistence type="predicted"/>
<feature type="transmembrane region" description="Helical" evidence="1">
    <location>
        <begin position="6"/>
        <end position="27"/>
    </location>
</feature>
<keyword evidence="1" id="KW-1133">Transmembrane helix</keyword>
<feature type="transmembrane region" description="Helical" evidence="1">
    <location>
        <begin position="80"/>
        <end position="102"/>
    </location>
</feature>
<comment type="caution">
    <text evidence="2">The sequence shown here is derived from an EMBL/GenBank/DDBJ whole genome shotgun (WGS) entry which is preliminary data.</text>
</comment>
<feature type="transmembrane region" description="Helical" evidence="1">
    <location>
        <begin position="48"/>
        <end position="68"/>
    </location>
</feature>
<evidence type="ECO:0000256" key="1">
    <source>
        <dbReference type="SAM" id="Phobius"/>
    </source>
</evidence>
<dbReference type="EMBL" id="QEHR01000017">
    <property type="protein sequence ID" value="PVW11989.1"/>
    <property type="molecule type" value="Genomic_DNA"/>
</dbReference>
<keyword evidence="1" id="KW-0812">Transmembrane</keyword>
<dbReference type="Proteomes" id="UP000245962">
    <property type="component" value="Unassembled WGS sequence"/>
</dbReference>
<accession>A0A2U0HT27</accession>
<organism evidence="2 3">
    <name type="scientific">Marixanthomonas spongiae</name>
    <dbReference type="NCBI Taxonomy" id="2174845"/>
    <lineage>
        <taxon>Bacteria</taxon>
        <taxon>Pseudomonadati</taxon>
        <taxon>Bacteroidota</taxon>
        <taxon>Flavobacteriia</taxon>
        <taxon>Flavobacteriales</taxon>
        <taxon>Flavobacteriaceae</taxon>
        <taxon>Marixanthomonas</taxon>
    </lineage>
</organism>
<reference evidence="2 3" key="1">
    <citation type="submission" date="2018-04" db="EMBL/GenBank/DDBJ databases">
        <title>Marixanthomonas spongiae HN-E44 sp. nov., isolated from a marine sponge.</title>
        <authorList>
            <person name="Luo L."/>
            <person name="Zhuang L."/>
        </authorList>
    </citation>
    <scope>NUCLEOTIDE SEQUENCE [LARGE SCALE GENOMIC DNA]</scope>
    <source>
        <strain evidence="2 3">HN-E44</strain>
    </source>
</reference>
<keyword evidence="3" id="KW-1185">Reference proteome</keyword>